<dbReference type="SUPFAM" id="SSF47384">
    <property type="entry name" value="Homodimeric domain of signal transducing histidine kinase"/>
    <property type="match status" value="1"/>
</dbReference>
<dbReference type="Gene3D" id="1.10.287.130">
    <property type="match status" value="1"/>
</dbReference>
<evidence type="ECO:0000259" key="13">
    <source>
        <dbReference type="PROSITE" id="PS50112"/>
    </source>
</evidence>
<feature type="domain" description="Response regulatory" evidence="12">
    <location>
        <begin position="7"/>
        <end position="122"/>
    </location>
</feature>
<dbReference type="SMART" id="SM00086">
    <property type="entry name" value="PAC"/>
    <property type="match status" value="1"/>
</dbReference>
<dbReference type="Pfam" id="PF02518">
    <property type="entry name" value="HATPase_c"/>
    <property type="match status" value="1"/>
</dbReference>
<organism evidence="15 16">
    <name type="scientific">Sulfurimonas denitrificans (strain ATCC 33889 / DSM 1251)</name>
    <name type="common">Thiomicrospira denitrificans (strain ATCC 33889 / DSM 1251)</name>
    <dbReference type="NCBI Taxonomy" id="326298"/>
    <lineage>
        <taxon>Bacteria</taxon>
        <taxon>Pseudomonadati</taxon>
        <taxon>Campylobacterota</taxon>
        <taxon>Epsilonproteobacteria</taxon>
        <taxon>Campylobacterales</taxon>
        <taxon>Sulfurimonadaceae</taxon>
        <taxon>Sulfurimonas</taxon>
    </lineage>
</organism>
<gene>
    <name evidence="15" type="ordered locus">Suden_0281</name>
</gene>
<dbReference type="PRINTS" id="PR00344">
    <property type="entry name" value="BCTRLSENSOR"/>
</dbReference>
<keyword evidence="16" id="KW-1185">Reference proteome</keyword>
<evidence type="ECO:0000313" key="15">
    <source>
        <dbReference type="EMBL" id="ABB43562.1"/>
    </source>
</evidence>
<evidence type="ECO:0000256" key="8">
    <source>
        <dbReference type="ARBA" id="ARBA00023012"/>
    </source>
</evidence>
<dbReference type="InterPro" id="IPR036097">
    <property type="entry name" value="HisK_dim/P_sf"/>
</dbReference>
<evidence type="ECO:0000259" key="12">
    <source>
        <dbReference type="PROSITE" id="PS50110"/>
    </source>
</evidence>
<dbReference type="Gene3D" id="3.30.565.10">
    <property type="entry name" value="Histidine kinase-like ATPase, C-terminal domain"/>
    <property type="match status" value="1"/>
</dbReference>
<dbReference type="InterPro" id="IPR001789">
    <property type="entry name" value="Sig_transdc_resp-reg_receiver"/>
</dbReference>
<dbReference type="OrthoDB" id="9122097at2"/>
<dbReference type="PROSITE" id="PS50110">
    <property type="entry name" value="RESPONSE_REGULATORY"/>
    <property type="match status" value="1"/>
</dbReference>
<dbReference type="CDD" id="cd00130">
    <property type="entry name" value="PAS"/>
    <property type="match status" value="1"/>
</dbReference>
<dbReference type="InterPro" id="IPR036890">
    <property type="entry name" value="HATPase_C_sf"/>
</dbReference>
<dbReference type="InterPro" id="IPR003594">
    <property type="entry name" value="HATPase_dom"/>
</dbReference>
<dbReference type="PROSITE" id="PS50112">
    <property type="entry name" value="PAS"/>
    <property type="match status" value="1"/>
</dbReference>
<evidence type="ECO:0000256" key="9">
    <source>
        <dbReference type="PROSITE-ProRule" id="PRU00169"/>
    </source>
</evidence>
<dbReference type="PROSITE" id="PS50113">
    <property type="entry name" value="PAC"/>
    <property type="match status" value="1"/>
</dbReference>
<dbReference type="eggNOG" id="COG4753">
    <property type="taxonomic scope" value="Bacteria"/>
</dbReference>
<dbReference type="Pfam" id="PF13426">
    <property type="entry name" value="PAS_9"/>
    <property type="match status" value="1"/>
</dbReference>
<keyword evidence="6 15" id="KW-0418">Kinase</keyword>
<dbReference type="EMBL" id="CP000153">
    <property type="protein sequence ID" value="ABB43562.1"/>
    <property type="molecule type" value="Genomic_DNA"/>
</dbReference>
<keyword evidence="4 15" id="KW-0808">Transferase</keyword>
<dbReference type="InterPro" id="IPR000700">
    <property type="entry name" value="PAS-assoc_C"/>
</dbReference>
<dbReference type="AlphaFoldDB" id="Q30TW9"/>
<dbReference type="Gene3D" id="3.40.50.2300">
    <property type="match status" value="1"/>
</dbReference>
<dbReference type="SUPFAM" id="SSF55874">
    <property type="entry name" value="ATPase domain of HSP90 chaperone/DNA topoisomerase II/histidine kinase"/>
    <property type="match status" value="1"/>
</dbReference>
<keyword evidence="7" id="KW-0067">ATP-binding</keyword>
<dbReference type="SMART" id="SM00448">
    <property type="entry name" value="REC"/>
    <property type="match status" value="1"/>
</dbReference>
<dbReference type="PANTHER" id="PTHR43065:SF10">
    <property type="entry name" value="PEROXIDE STRESS-ACTIVATED HISTIDINE KINASE MAK3"/>
    <property type="match status" value="1"/>
</dbReference>
<evidence type="ECO:0000256" key="1">
    <source>
        <dbReference type="ARBA" id="ARBA00000085"/>
    </source>
</evidence>
<feature type="coiled-coil region" evidence="10">
    <location>
        <begin position="249"/>
        <end position="280"/>
    </location>
</feature>
<dbReference type="NCBIfam" id="TIGR00229">
    <property type="entry name" value="sensory_box"/>
    <property type="match status" value="1"/>
</dbReference>
<dbReference type="EC" id="2.7.13.3" evidence="2"/>
<dbReference type="InterPro" id="IPR004358">
    <property type="entry name" value="Sig_transdc_His_kin-like_C"/>
</dbReference>
<dbReference type="SUPFAM" id="SSF55785">
    <property type="entry name" value="PYP-like sensor domain (PAS domain)"/>
    <property type="match status" value="1"/>
</dbReference>
<feature type="domain" description="Histidine kinase" evidence="11">
    <location>
        <begin position="296"/>
        <end position="520"/>
    </location>
</feature>
<dbReference type="SUPFAM" id="SSF52172">
    <property type="entry name" value="CheY-like"/>
    <property type="match status" value="1"/>
</dbReference>
<dbReference type="GO" id="GO:0005524">
    <property type="term" value="F:ATP binding"/>
    <property type="evidence" value="ECO:0007669"/>
    <property type="project" value="UniProtKB-KW"/>
</dbReference>
<dbReference type="CDD" id="cd00075">
    <property type="entry name" value="HATPase"/>
    <property type="match status" value="1"/>
</dbReference>
<feature type="domain" description="PAC" evidence="14">
    <location>
        <begin position="209"/>
        <end position="261"/>
    </location>
</feature>
<evidence type="ECO:0000313" key="16">
    <source>
        <dbReference type="Proteomes" id="UP000002714"/>
    </source>
</evidence>
<evidence type="ECO:0000256" key="5">
    <source>
        <dbReference type="ARBA" id="ARBA00022741"/>
    </source>
</evidence>
<name>Q30TW9_SULDN</name>
<dbReference type="SMART" id="SM00387">
    <property type="entry name" value="HATPase_c"/>
    <property type="match status" value="1"/>
</dbReference>
<dbReference type="GO" id="GO:0000155">
    <property type="term" value="F:phosphorelay sensor kinase activity"/>
    <property type="evidence" value="ECO:0007669"/>
    <property type="project" value="InterPro"/>
</dbReference>
<keyword evidence="5" id="KW-0547">Nucleotide-binding</keyword>
<dbReference type="Pfam" id="PF00512">
    <property type="entry name" value="HisKA"/>
    <property type="match status" value="1"/>
</dbReference>
<dbReference type="RefSeq" id="WP_011371917.1">
    <property type="nucleotide sequence ID" value="NC_007575.1"/>
</dbReference>
<dbReference type="CDD" id="cd17546">
    <property type="entry name" value="REC_hyHK_CKI1_RcsC-like"/>
    <property type="match status" value="1"/>
</dbReference>
<dbReference type="KEGG" id="tdn:Suden_0281"/>
<dbReference type="SMART" id="SM00091">
    <property type="entry name" value="PAS"/>
    <property type="match status" value="1"/>
</dbReference>
<protein>
    <recommendedName>
        <fullName evidence="2">histidine kinase</fullName>
        <ecNumber evidence="2">2.7.13.3</ecNumber>
    </recommendedName>
</protein>
<evidence type="ECO:0000256" key="2">
    <source>
        <dbReference type="ARBA" id="ARBA00012438"/>
    </source>
</evidence>
<evidence type="ECO:0000256" key="10">
    <source>
        <dbReference type="SAM" id="Coils"/>
    </source>
</evidence>
<dbReference type="PROSITE" id="PS50109">
    <property type="entry name" value="HIS_KIN"/>
    <property type="match status" value="1"/>
</dbReference>
<reference evidence="15 16" key="1">
    <citation type="journal article" date="2008" name="Appl. Environ. Microbiol.">
        <title>Genome of the epsilonproteobacterial chemolithoautotroph Sulfurimonas denitrificans.</title>
        <authorList>
            <person name="Sievert S.M."/>
            <person name="Scott K.M."/>
            <person name="Klotz M.G."/>
            <person name="Chain P.S.G."/>
            <person name="Hauser L.J."/>
            <person name="Hemp J."/>
            <person name="Huegler M."/>
            <person name="Land M."/>
            <person name="Lapidus A."/>
            <person name="Larimer F.W."/>
            <person name="Lucas S."/>
            <person name="Malfatti S.A."/>
            <person name="Meyer F."/>
            <person name="Paulsen I.T."/>
            <person name="Ren Q."/>
            <person name="Simon J."/>
            <person name="Bailey K."/>
            <person name="Diaz E."/>
            <person name="Fitzpatrick K.A."/>
            <person name="Glover B."/>
            <person name="Gwatney N."/>
            <person name="Korajkic A."/>
            <person name="Long A."/>
            <person name="Mobberley J.M."/>
            <person name="Pantry S.N."/>
            <person name="Pazder G."/>
            <person name="Peterson S."/>
            <person name="Quintanilla J.D."/>
            <person name="Sprinkle R."/>
            <person name="Stephens J."/>
            <person name="Thomas P."/>
            <person name="Vaughn R."/>
            <person name="Weber M.J."/>
            <person name="Wooten L.L."/>
        </authorList>
    </citation>
    <scope>NUCLEOTIDE SEQUENCE [LARGE SCALE GENOMIC DNA]</scope>
    <source>
        <strain evidence="16">ATCC 33889 / DSM 1251</strain>
    </source>
</reference>
<dbReference type="SMART" id="SM00388">
    <property type="entry name" value="HisKA"/>
    <property type="match status" value="1"/>
</dbReference>
<dbReference type="Proteomes" id="UP000002714">
    <property type="component" value="Chromosome"/>
</dbReference>
<dbReference type="InterPro" id="IPR000014">
    <property type="entry name" value="PAS"/>
</dbReference>
<dbReference type="Gene3D" id="3.30.450.20">
    <property type="entry name" value="PAS domain"/>
    <property type="match status" value="1"/>
</dbReference>
<dbReference type="InterPro" id="IPR011006">
    <property type="entry name" value="CheY-like_superfamily"/>
</dbReference>
<dbReference type="eggNOG" id="COG4191">
    <property type="taxonomic scope" value="Bacteria"/>
</dbReference>
<proteinExistence type="predicted"/>
<dbReference type="PANTHER" id="PTHR43065">
    <property type="entry name" value="SENSOR HISTIDINE KINASE"/>
    <property type="match status" value="1"/>
</dbReference>
<evidence type="ECO:0000256" key="4">
    <source>
        <dbReference type="ARBA" id="ARBA00022679"/>
    </source>
</evidence>
<evidence type="ECO:0000256" key="3">
    <source>
        <dbReference type="ARBA" id="ARBA00022553"/>
    </source>
</evidence>
<comment type="catalytic activity">
    <reaction evidence="1">
        <text>ATP + protein L-histidine = ADP + protein N-phospho-L-histidine.</text>
        <dbReference type="EC" id="2.7.13.3"/>
    </reaction>
</comment>
<evidence type="ECO:0000256" key="7">
    <source>
        <dbReference type="ARBA" id="ARBA00022840"/>
    </source>
</evidence>
<feature type="domain" description="PAS" evidence="13">
    <location>
        <begin position="137"/>
        <end position="206"/>
    </location>
</feature>
<keyword evidence="10" id="KW-0175">Coiled coil</keyword>
<evidence type="ECO:0000259" key="11">
    <source>
        <dbReference type="PROSITE" id="PS50109"/>
    </source>
</evidence>
<dbReference type="InterPro" id="IPR003661">
    <property type="entry name" value="HisK_dim/P_dom"/>
</dbReference>
<feature type="modified residue" description="4-aspartylphosphate" evidence="9">
    <location>
        <position position="57"/>
    </location>
</feature>
<keyword evidence="3 9" id="KW-0597">Phosphoprotein</keyword>
<dbReference type="InterPro" id="IPR035965">
    <property type="entry name" value="PAS-like_dom_sf"/>
</dbReference>
<dbReference type="STRING" id="326298.Suden_0281"/>
<dbReference type="Pfam" id="PF00072">
    <property type="entry name" value="Response_reg"/>
    <property type="match status" value="1"/>
</dbReference>
<evidence type="ECO:0000256" key="6">
    <source>
        <dbReference type="ARBA" id="ARBA00022777"/>
    </source>
</evidence>
<sequence>MVSNDISILFVEDDKEVRAQISDFLTSNMFKDVYVANNGKDGLLKYNIHKPDIVLSDLNMPIMDGLEMSRAIKALDENTPILLITSNFEKNVTEAAVDIGIEGCLFKPLSLNRVEKILTKYIEKIMFQREFKNKQKLLEQYKSIIDISSSVTKTDINGIITYVNNPFCDMSGYSKDELLGKNHTIISHPDNSKEFYEEIYSTLRDKKIWRGHIKNRRKNGDSYYESSVIAPILDENDEIVECISLKQDITELYAKKELLKKRVKEEIEKNIQLKQEREKERLLEERFSIIGKMAAGITHEINTPLTYIKGNLELMMHDIKDLDDEIKQKNYLQEDSKVILEGVNRISSIVESMREMASQAKGMAQESNVYSSLITALILSYTKASYISVQNSPFKISMDKNRYSFIAPIQKQRIEQVFIIIINNALDALKLNQPFDARELNISLRDDDEYVVVSFKDNGGGIDEGIMPHIFNPFQSTKVEGGIGIGLNVAKRIMQDHGGEILARNYEKGAIFEVYIPKRSKLQDDS</sequence>
<keyword evidence="8" id="KW-0902">Two-component regulatory system</keyword>
<dbReference type="InterPro" id="IPR001610">
    <property type="entry name" value="PAC"/>
</dbReference>
<accession>Q30TW9</accession>
<dbReference type="InterPro" id="IPR005467">
    <property type="entry name" value="His_kinase_dom"/>
</dbReference>
<dbReference type="CDD" id="cd00082">
    <property type="entry name" value="HisKA"/>
    <property type="match status" value="1"/>
</dbReference>
<evidence type="ECO:0000259" key="14">
    <source>
        <dbReference type="PROSITE" id="PS50113"/>
    </source>
</evidence>
<dbReference type="HOGENOM" id="CLU_000445_114_72_7"/>